<accession>A0A382CXV2</accession>
<sequence length="62" mass="6868">MRFLKILLFIGLGFWSCEEEQEPKDCAGVTGGDNICGCTDSLAINFDNTATYDDESCEYDTT</sequence>
<gene>
    <name evidence="1" type="ORF">METZ01_LOCUS183543</name>
</gene>
<proteinExistence type="predicted"/>
<dbReference type="EMBL" id="UINC01036546">
    <property type="protein sequence ID" value="SVB30689.1"/>
    <property type="molecule type" value="Genomic_DNA"/>
</dbReference>
<dbReference type="AlphaFoldDB" id="A0A382CXV2"/>
<feature type="non-terminal residue" evidence="1">
    <location>
        <position position="62"/>
    </location>
</feature>
<reference evidence="1" key="1">
    <citation type="submission" date="2018-05" db="EMBL/GenBank/DDBJ databases">
        <authorList>
            <person name="Lanie J.A."/>
            <person name="Ng W.-L."/>
            <person name="Kazmierczak K.M."/>
            <person name="Andrzejewski T.M."/>
            <person name="Davidsen T.M."/>
            <person name="Wayne K.J."/>
            <person name="Tettelin H."/>
            <person name="Glass J.I."/>
            <person name="Rusch D."/>
            <person name="Podicherti R."/>
            <person name="Tsui H.-C.T."/>
            <person name="Winkler M.E."/>
        </authorList>
    </citation>
    <scope>NUCLEOTIDE SEQUENCE</scope>
</reference>
<organism evidence="1">
    <name type="scientific">marine metagenome</name>
    <dbReference type="NCBI Taxonomy" id="408172"/>
    <lineage>
        <taxon>unclassified sequences</taxon>
        <taxon>metagenomes</taxon>
        <taxon>ecological metagenomes</taxon>
    </lineage>
</organism>
<evidence type="ECO:0000313" key="1">
    <source>
        <dbReference type="EMBL" id="SVB30689.1"/>
    </source>
</evidence>
<protein>
    <submittedName>
        <fullName evidence="1">Uncharacterized protein</fullName>
    </submittedName>
</protein>
<name>A0A382CXV2_9ZZZZ</name>